<dbReference type="InterPro" id="IPR029039">
    <property type="entry name" value="Flavoprotein-like_sf"/>
</dbReference>
<dbReference type="GO" id="GO:0016491">
    <property type="term" value="F:oxidoreductase activity"/>
    <property type="evidence" value="ECO:0007669"/>
    <property type="project" value="UniProtKB-KW"/>
</dbReference>
<evidence type="ECO:0000313" key="6">
    <source>
        <dbReference type="Proteomes" id="UP000291591"/>
    </source>
</evidence>
<comment type="caution">
    <text evidence="5">The sequence shown here is derived from an EMBL/GenBank/DDBJ whole genome shotgun (WGS) entry which is preliminary data.</text>
</comment>
<keyword evidence="6" id="KW-1185">Reference proteome</keyword>
<dbReference type="Gene3D" id="3.40.50.360">
    <property type="match status" value="1"/>
</dbReference>
<dbReference type="InterPro" id="IPR005025">
    <property type="entry name" value="FMN_Rdtase-like_dom"/>
</dbReference>
<sequence>MTRRGDSVGPVKFLGISGSPSEASKTLIAVRTAVEQAGAYPEVSADVLNLRDHDVQFSDGRDPATYTGDTRDVIDRVVAADALVVGTPMYRGGYTGRLKNLFDVLPNDALEGKPVGLIATGGTDHHFLAIEHELKPLVGFFRAYAVPGAVYANNTHFSAGELVDDDIRRQLRRLAANVVEFAARVPRDLIGTDGPEIPRKALNDA</sequence>
<dbReference type="Pfam" id="PF03358">
    <property type="entry name" value="FMN_red"/>
    <property type="match status" value="1"/>
</dbReference>
<dbReference type="InterPro" id="IPR051814">
    <property type="entry name" value="NAD(P)H-dep_FMN_reductase"/>
</dbReference>
<dbReference type="EMBL" id="SHKL01000001">
    <property type="protein sequence ID" value="RZT83453.1"/>
    <property type="molecule type" value="Genomic_DNA"/>
</dbReference>
<reference evidence="5 6" key="1">
    <citation type="submission" date="2019-02" db="EMBL/GenBank/DDBJ databases">
        <title>Sequencing the genomes of 1000 actinobacteria strains.</title>
        <authorList>
            <person name="Klenk H.-P."/>
        </authorList>
    </citation>
    <scope>NUCLEOTIDE SEQUENCE [LARGE SCALE GENOMIC DNA]</scope>
    <source>
        <strain evidence="5 6">DSM 45779</strain>
    </source>
</reference>
<evidence type="ECO:0000256" key="1">
    <source>
        <dbReference type="ARBA" id="ARBA00022630"/>
    </source>
</evidence>
<dbReference type="SUPFAM" id="SSF52218">
    <property type="entry name" value="Flavoproteins"/>
    <property type="match status" value="1"/>
</dbReference>
<evidence type="ECO:0000313" key="5">
    <source>
        <dbReference type="EMBL" id="RZT83453.1"/>
    </source>
</evidence>
<keyword evidence="1" id="KW-0285">Flavoprotein</keyword>
<dbReference type="PANTHER" id="PTHR43408:SF2">
    <property type="entry name" value="FMN REDUCTASE (NADPH)"/>
    <property type="match status" value="1"/>
</dbReference>
<name>A0A4Q7UTW7_PSEST</name>
<feature type="domain" description="NADPH-dependent FMN reductase-like" evidence="4">
    <location>
        <begin position="12"/>
        <end position="154"/>
    </location>
</feature>
<keyword evidence="2" id="KW-0288">FMN</keyword>
<dbReference type="PANTHER" id="PTHR43408">
    <property type="entry name" value="FMN REDUCTASE (NADPH)"/>
    <property type="match status" value="1"/>
</dbReference>
<keyword evidence="3" id="KW-0560">Oxidoreductase</keyword>
<organism evidence="5 6">
    <name type="scientific">Pseudonocardia sediminis</name>
    <dbReference type="NCBI Taxonomy" id="1397368"/>
    <lineage>
        <taxon>Bacteria</taxon>
        <taxon>Bacillati</taxon>
        <taxon>Actinomycetota</taxon>
        <taxon>Actinomycetes</taxon>
        <taxon>Pseudonocardiales</taxon>
        <taxon>Pseudonocardiaceae</taxon>
        <taxon>Pseudonocardia</taxon>
    </lineage>
</organism>
<protein>
    <submittedName>
        <fullName evidence="5">FMN reductase/FAD reductase [NAD(P)H]</fullName>
    </submittedName>
</protein>
<dbReference type="Proteomes" id="UP000291591">
    <property type="component" value="Unassembled WGS sequence"/>
</dbReference>
<proteinExistence type="predicted"/>
<accession>A0A4Q7UTW7</accession>
<evidence type="ECO:0000256" key="2">
    <source>
        <dbReference type="ARBA" id="ARBA00022643"/>
    </source>
</evidence>
<evidence type="ECO:0000259" key="4">
    <source>
        <dbReference type="Pfam" id="PF03358"/>
    </source>
</evidence>
<dbReference type="AlphaFoldDB" id="A0A4Q7UTW7"/>
<gene>
    <name evidence="5" type="ORF">EV383_0258</name>
</gene>
<evidence type="ECO:0000256" key="3">
    <source>
        <dbReference type="ARBA" id="ARBA00023002"/>
    </source>
</evidence>